<reference evidence="1 2" key="1">
    <citation type="journal article" date="2019" name="Int. J. Syst. Evol. Microbiol.">
        <title>The Global Catalogue of Microorganisms (GCM) 10K type strain sequencing project: providing services to taxonomists for standard genome sequencing and annotation.</title>
        <authorList>
            <consortium name="The Broad Institute Genomics Platform"/>
            <consortium name="The Broad Institute Genome Sequencing Center for Infectious Disease"/>
            <person name="Wu L."/>
            <person name="Ma J."/>
        </authorList>
    </citation>
    <scope>NUCLEOTIDE SEQUENCE [LARGE SCALE GENOMIC DNA]</scope>
    <source>
        <strain evidence="1 2">DT85</strain>
    </source>
</reference>
<proteinExistence type="predicted"/>
<sequence>MADDGRATVLRDVLARDRRSDALAHRHDPSGRSYDYRRFLTTAWKAGLFLRNEGVRGGMAVAVAADPVPEALLSFLGAGLLGATVEFEPATLEGVKALVVPTARLGEFDAGPSTRRVGYGAEPSDPPVAYWERDVWSENPTLPPDRPATDDPLLRVGEDVYSHADLVGTAVAFADEHDLGPGDEVAIRAPLAHPGVVAGGLLAPLVAGATVVVPDGDTETDLGVGAGPDGVTVAPDDVL</sequence>
<organism evidence="1 2">
    <name type="scientific">Halosegnis marinus</name>
    <dbReference type="NCBI Taxonomy" id="3034023"/>
    <lineage>
        <taxon>Archaea</taxon>
        <taxon>Methanobacteriati</taxon>
        <taxon>Methanobacteriota</taxon>
        <taxon>Stenosarchaea group</taxon>
        <taxon>Halobacteria</taxon>
        <taxon>Halobacteriales</taxon>
        <taxon>Natronomonadaceae</taxon>
        <taxon>Halosegnis</taxon>
    </lineage>
</organism>
<dbReference type="AlphaFoldDB" id="A0ABD5ZQW5"/>
<evidence type="ECO:0000313" key="1">
    <source>
        <dbReference type="EMBL" id="MFC7235836.1"/>
    </source>
</evidence>
<dbReference type="GeneID" id="79267534"/>
<dbReference type="RefSeq" id="WP_276233977.1">
    <property type="nucleotide sequence ID" value="NZ_CP119802.1"/>
</dbReference>
<comment type="caution">
    <text evidence="1">The sequence shown here is derived from an EMBL/GenBank/DDBJ whole genome shotgun (WGS) entry which is preliminary data.</text>
</comment>
<keyword evidence="2" id="KW-1185">Reference proteome</keyword>
<dbReference type="Gene3D" id="3.40.50.980">
    <property type="match status" value="1"/>
</dbReference>
<accession>A0ABD5ZQW5</accession>
<gene>
    <name evidence="1" type="ORF">ACFQJ4_10960</name>
</gene>
<dbReference type="EMBL" id="JBHTAP010000001">
    <property type="protein sequence ID" value="MFC7235836.1"/>
    <property type="molecule type" value="Genomic_DNA"/>
</dbReference>
<evidence type="ECO:0000313" key="2">
    <source>
        <dbReference type="Proteomes" id="UP001596398"/>
    </source>
</evidence>
<dbReference type="SUPFAM" id="SSF56801">
    <property type="entry name" value="Acetyl-CoA synthetase-like"/>
    <property type="match status" value="1"/>
</dbReference>
<protein>
    <submittedName>
        <fullName evidence="1">Acetyl-CoA synthetase</fullName>
    </submittedName>
</protein>
<name>A0ABD5ZQW5_9EURY</name>
<dbReference type="InterPro" id="IPR042099">
    <property type="entry name" value="ANL_N_sf"/>
</dbReference>
<dbReference type="Proteomes" id="UP001596398">
    <property type="component" value="Unassembled WGS sequence"/>
</dbReference>
<dbReference type="Gene3D" id="3.40.50.12780">
    <property type="entry name" value="N-terminal domain of ligase-like"/>
    <property type="match status" value="1"/>
</dbReference>